<dbReference type="Gene3D" id="1.25.40.390">
    <property type="match status" value="1"/>
</dbReference>
<evidence type="ECO:0000256" key="1">
    <source>
        <dbReference type="SAM" id="SignalP"/>
    </source>
</evidence>
<dbReference type="OrthoDB" id="843771at2"/>
<feature type="signal peptide" evidence="1">
    <location>
        <begin position="1"/>
        <end position="27"/>
    </location>
</feature>
<evidence type="ECO:0000313" key="2">
    <source>
        <dbReference type="EMBL" id="PQA60759.1"/>
    </source>
</evidence>
<feature type="chain" id="PRO_5015697511" evidence="1">
    <location>
        <begin position="28"/>
        <end position="537"/>
    </location>
</feature>
<reference evidence="3" key="1">
    <citation type="submission" date="2018-02" db="EMBL/GenBank/DDBJ databases">
        <title>Genome sequencing of Solimonas sp. HR-BB.</title>
        <authorList>
            <person name="Lee Y."/>
            <person name="Jeon C.O."/>
        </authorList>
    </citation>
    <scope>NUCLEOTIDE SEQUENCE [LARGE SCALE GENOMIC DNA]</scope>
    <source>
        <strain evidence="3">HR-U</strain>
    </source>
</reference>
<organism evidence="2 3">
    <name type="scientific">Siphonobacter curvatus</name>
    <dbReference type="NCBI Taxonomy" id="2094562"/>
    <lineage>
        <taxon>Bacteria</taxon>
        <taxon>Pseudomonadati</taxon>
        <taxon>Bacteroidota</taxon>
        <taxon>Cytophagia</taxon>
        <taxon>Cytophagales</taxon>
        <taxon>Cytophagaceae</taxon>
        <taxon>Siphonobacter</taxon>
    </lineage>
</organism>
<gene>
    <name evidence="2" type="ORF">C5O19_14430</name>
</gene>
<keyword evidence="2" id="KW-0449">Lipoprotein</keyword>
<dbReference type="Proteomes" id="UP000239590">
    <property type="component" value="Unassembled WGS sequence"/>
</dbReference>
<keyword evidence="1" id="KW-0732">Signal</keyword>
<dbReference type="InterPro" id="IPR011990">
    <property type="entry name" value="TPR-like_helical_dom_sf"/>
</dbReference>
<accession>A0A2S7ISV2</accession>
<dbReference type="AlphaFoldDB" id="A0A2S7ISV2"/>
<comment type="caution">
    <text evidence="2">The sequence shown here is derived from an EMBL/GenBank/DDBJ whole genome shotgun (WGS) entry which is preliminary data.</text>
</comment>
<dbReference type="InterPro" id="IPR041662">
    <property type="entry name" value="SusD-like_2"/>
</dbReference>
<name>A0A2S7ISV2_9BACT</name>
<sequence>MRFRMKKRLILLSILAGSLQFSCTKHFDELNVDPNQASEAIFNANLLLPSAQWKYVESISGYNSVLFQSMWIQAYASTSTGGANYYSNGDKYVLSNNTLSYLDRVWNNAYNAASFAYEMEQLAKKKGGMSNLENIGTIMQIQSLATASDVFGDIPYSQALQAKTGNITQPTYDTQESIYKSLLTRLETAVTALNANQAAPTNDAFAYKGNIGQWKRYGYSLMLKLAMRLTKADPTTAKTYAEKAAAGGVFTSVADDAYVMADLTNSYTNANASALATAADLYQLRWSKTMIDYLKSNEDPRLGKIAEVPAAGLAANQTATGGDNTPANQLGLPNGYDLSGGATDITKAPNYPGATGTGNDVTPLGKYSRPTNVFRNQSGPLFVLTYAETELLLAEAATRGYTVTGSAATHYKNAVSAGLQSLAKFGTTVAIDAATADAYATAHPLVAANALKQINEQYWATTSILQNFIEAWSNWRRSGYPQLTPVNYTGNFSSGSIPRRELYPTGEGSLNPTNYKEAASRLPNGDVWTSRIWWDKQ</sequence>
<dbReference type="EMBL" id="PTRA01000001">
    <property type="protein sequence ID" value="PQA60759.1"/>
    <property type="molecule type" value="Genomic_DNA"/>
</dbReference>
<proteinExistence type="predicted"/>
<evidence type="ECO:0000313" key="3">
    <source>
        <dbReference type="Proteomes" id="UP000239590"/>
    </source>
</evidence>
<dbReference type="Pfam" id="PF12771">
    <property type="entry name" value="SusD-like_2"/>
    <property type="match status" value="1"/>
</dbReference>
<dbReference type="SUPFAM" id="SSF48452">
    <property type="entry name" value="TPR-like"/>
    <property type="match status" value="1"/>
</dbReference>
<keyword evidence="3" id="KW-1185">Reference proteome</keyword>
<protein>
    <submittedName>
        <fullName evidence="2">SusD/RagB family nutrient-binding outer membrane lipoprotein</fullName>
    </submittedName>
</protein>